<feature type="chain" id="PRO_5022971332" description="DUF1794 domain-containing protein" evidence="2">
    <location>
        <begin position="21"/>
        <end position="158"/>
    </location>
</feature>
<keyword evidence="2" id="KW-0732">Signal</keyword>
<dbReference type="AlphaFoldDB" id="A0A5B8KUS2"/>
<sequence length="158" mass="16696">MRLLPLAMAVLAAASGNAHALDLADYVGVWRGKGTYERMTSVESSGRLTCRLTIRAEGGDRIIVDGRCGASEGSRGFSTEITDTGGGALVGRNRSGPDSGRQSSGRLGANGFRLTGEDATGRLLFQLTSPLSGRMEMHSGSWDGDRYQTADVVLSRQN</sequence>
<evidence type="ECO:0000256" key="1">
    <source>
        <dbReference type="SAM" id="MobiDB-lite"/>
    </source>
</evidence>
<dbReference type="KEGG" id="niy:FQ775_02630"/>
<keyword evidence="4" id="KW-1185">Reference proteome</keyword>
<name>A0A5B8KUS2_9HYPH</name>
<evidence type="ECO:0008006" key="5">
    <source>
        <dbReference type="Google" id="ProtNLM"/>
    </source>
</evidence>
<evidence type="ECO:0000313" key="4">
    <source>
        <dbReference type="Proteomes" id="UP000321389"/>
    </source>
</evidence>
<gene>
    <name evidence="3" type="ORF">FQ775_02630</name>
</gene>
<dbReference type="Proteomes" id="UP000321389">
    <property type="component" value="Chromosome"/>
</dbReference>
<dbReference type="RefSeq" id="WP_146298004.1">
    <property type="nucleotide sequence ID" value="NZ_CP042301.2"/>
</dbReference>
<evidence type="ECO:0000256" key="2">
    <source>
        <dbReference type="SAM" id="SignalP"/>
    </source>
</evidence>
<reference evidence="3" key="1">
    <citation type="submission" date="2020-04" db="EMBL/GenBank/DDBJ databases">
        <title>Nitratireductor sp. nov. isolated from mangrove soil.</title>
        <authorList>
            <person name="Ye Y."/>
        </authorList>
    </citation>
    <scope>NUCLEOTIDE SEQUENCE</scope>
    <source>
        <strain evidence="3">SY7</strain>
    </source>
</reference>
<evidence type="ECO:0000313" key="3">
    <source>
        <dbReference type="EMBL" id="QDY99354.1"/>
    </source>
</evidence>
<accession>A0A5B8KUS2</accession>
<feature type="signal peptide" evidence="2">
    <location>
        <begin position="1"/>
        <end position="20"/>
    </location>
</feature>
<feature type="region of interest" description="Disordered" evidence="1">
    <location>
        <begin position="74"/>
        <end position="112"/>
    </location>
</feature>
<proteinExistence type="predicted"/>
<dbReference type="EMBL" id="CP042301">
    <property type="protein sequence ID" value="QDY99354.1"/>
    <property type="molecule type" value="Genomic_DNA"/>
</dbReference>
<protein>
    <recommendedName>
        <fullName evidence="5">DUF1794 domain-containing protein</fullName>
    </recommendedName>
</protein>
<organism evidence="3 4">
    <name type="scientific">Nitratireductor mangrovi</name>
    <dbReference type="NCBI Taxonomy" id="2599600"/>
    <lineage>
        <taxon>Bacteria</taxon>
        <taxon>Pseudomonadati</taxon>
        <taxon>Pseudomonadota</taxon>
        <taxon>Alphaproteobacteria</taxon>
        <taxon>Hyphomicrobiales</taxon>
        <taxon>Phyllobacteriaceae</taxon>
        <taxon>Nitratireductor</taxon>
    </lineage>
</organism>